<dbReference type="AlphaFoldDB" id="A0A6A1VC35"/>
<dbReference type="EMBL" id="RXIC02000024">
    <property type="protein sequence ID" value="KAB1209428.1"/>
    <property type="molecule type" value="Genomic_DNA"/>
</dbReference>
<proteinExistence type="predicted"/>
<comment type="caution">
    <text evidence="2">The sequence shown here is derived from an EMBL/GenBank/DDBJ whole genome shotgun (WGS) entry which is preliminary data.</text>
</comment>
<sequence>MHRGGRLSFVKGSYIGGEVAHTGDIDEDYLYVTHLWKFVKTNLKIIERIRNEGQDSLRIYVEHKCSVLEEVPPPPLQLSADDVFSHFEEGKGVGKTHGDGVPDEWPYRIFDEFDEERIFAAEVEGEEIHADATEGVDAGQQVDGEGLKVGE</sequence>
<gene>
    <name evidence="2" type="ORF">CJ030_MR6G027705</name>
</gene>
<evidence type="ECO:0000313" key="3">
    <source>
        <dbReference type="Proteomes" id="UP000516437"/>
    </source>
</evidence>
<accession>A0A6A1VC35</accession>
<evidence type="ECO:0000256" key="1">
    <source>
        <dbReference type="SAM" id="MobiDB-lite"/>
    </source>
</evidence>
<name>A0A6A1VC35_9ROSI</name>
<organism evidence="2 3">
    <name type="scientific">Morella rubra</name>
    <name type="common">Chinese bayberry</name>
    <dbReference type="NCBI Taxonomy" id="262757"/>
    <lineage>
        <taxon>Eukaryota</taxon>
        <taxon>Viridiplantae</taxon>
        <taxon>Streptophyta</taxon>
        <taxon>Embryophyta</taxon>
        <taxon>Tracheophyta</taxon>
        <taxon>Spermatophyta</taxon>
        <taxon>Magnoliopsida</taxon>
        <taxon>eudicotyledons</taxon>
        <taxon>Gunneridae</taxon>
        <taxon>Pentapetalae</taxon>
        <taxon>rosids</taxon>
        <taxon>fabids</taxon>
        <taxon>Fagales</taxon>
        <taxon>Myricaceae</taxon>
        <taxon>Morella</taxon>
    </lineage>
</organism>
<reference evidence="2 3" key="1">
    <citation type="journal article" date="2019" name="Plant Biotechnol. J.">
        <title>The red bayberry genome and genetic basis of sex determination.</title>
        <authorList>
            <person name="Jia H.M."/>
            <person name="Jia H.J."/>
            <person name="Cai Q.L."/>
            <person name="Wang Y."/>
            <person name="Zhao H.B."/>
            <person name="Yang W.F."/>
            <person name="Wang G.Y."/>
            <person name="Li Y.H."/>
            <person name="Zhan D.L."/>
            <person name="Shen Y.T."/>
            <person name="Niu Q.F."/>
            <person name="Chang L."/>
            <person name="Qiu J."/>
            <person name="Zhao L."/>
            <person name="Xie H.B."/>
            <person name="Fu W.Y."/>
            <person name="Jin J."/>
            <person name="Li X.W."/>
            <person name="Jiao Y."/>
            <person name="Zhou C.C."/>
            <person name="Tu T."/>
            <person name="Chai C.Y."/>
            <person name="Gao J.L."/>
            <person name="Fan L.J."/>
            <person name="van de Weg E."/>
            <person name="Wang J.Y."/>
            <person name="Gao Z.S."/>
        </authorList>
    </citation>
    <scope>NUCLEOTIDE SEQUENCE [LARGE SCALE GENOMIC DNA]</scope>
    <source>
        <tissue evidence="2">Leaves</tissue>
    </source>
</reference>
<protein>
    <submittedName>
        <fullName evidence="2">Uncharacterized protein</fullName>
    </submittedName>
</protein>
<feature type="region of interest" description="Disordered" evidence="1">
    <location>
        <begin position="129"/>
        <end position="151"/>
    </location>
</feature>
<dbReference type="Proteomes" id="UP000516437">
    <property type="component" value="Chromosome 6"/>
</dbReference>
<keyword evidence="3" id="KW-1185">Reference proteome</keyword>
<evidence type="ECO:0000313" key="2">
    <source>
        <dbReference type="EMBL" id="KAB1209428.1"/>
    </source>
</evidence>